<dbReference type="Proteomes" id="UP001497623">
    <property type="component" value="Unassembled WGS sequence"/>
</dbReference>
<evidence type="ECO:0000256" key="2">
    <source>
        <dbReference type="ARBA" id="ARBA00022737"/>
    </source>
</evidence>
<protein>
    <recommendedName>
        <fullName evidence="7">C2H2-type domain-containing protein</fullName>
    </recommendedName>
</protein>
<keyword evidence="1" id="KW-0479">Metal-binding</keyword>
<proteinExistence type="predicted"/>
<evidence type="ECO:0000256" key="5">
    <source>
        <dbReference type="ARBA" id="ARBA00023242"/>
    </source>
</evidence>
<comment type="caution">
    <text evidence="8">The sequence shown here is derived from an EMBL/GenBank/DDBJ whole genome shotgun (WGS) entry which is preliminary data.</text>
</comment>
<keyword evidence="5" id="KW-0539">Nucleus</keyword>
<keyword evidence="4" id="KW-0862">Zinc</keyword>
<dbReference type="GO" id="GO:0000981">
    <property type="term" value="F:DNA-binding transcription factor activity, RNA polymerase II-specific"/>
    <property type="evidence" value="ECO:0007669"/>
    <property type="project" value="TreeGrafter"/>
</dbReference>
<dbReference type="Pfam" id="PF00096">
    <property type="entry name" value="zf-C2H2"/>
    <property type="match status" value="2"/>
</dbReference>
<keyword evidence="3 6" id="KW-0863">Zinc-finger</keyword>
<keyword evidence="2" id="KW-0677">Repeat</keyword>
<dbReference type="Gene3D" id="3.30.160.60">
    <property type="entry name" value="Classic Zinc Finger"/>
    <property type="match status" value="3"/>
</dbReference>
<dbReference type="GO" id="GO:0008270">
    <property type="term" value="F:zinc ion binding"/>
    <property type="evidence" value="ECO:0007669"/>
    <property type="project" value="UniProtKB-KW"/>
</dbReference>
<evidence type="ECO:0000256" key="4">
    <source>
        <dbReference type="ARBA" id="ARBA00022833"/>
    </source>
</evidence>
<dbReference type="SMART" id="SM00355">
    <property type="entry name" value="ZnF_C2H2"/>
    <property type="match status" value="3"/>
</dbReference>
<evidence type="ECO:0000313" key="8">
    <source>
        <dbReference type="EMBL" id="CAL4177199.1"/>
    </source>
</evidence>
<organism evidence="8 9">
    <name type="scientific">Meganyctiphanes norvegica</name>
    <name type="common">Northern krill</name>
    <name type="synonym">Thysanopoda norvegica</name>
    <dbReference type="NCBI Taxonomy" id="48144"/>
    <lineage>
        <taxon>Eukaryota</taxon>
        <taxon>Metazoa</taxon>
        <taxon>Ecdysozoa</taxon>
        <taxon>Arthropoda</taxon>
        <taxon>Crustacea</taxon>
        <taxon>Multicrustacea</taxon>
        <taxon>Malacostraca</taxon>
        <taxon>Eumalacostraca</taxon>
        <taxon>Eucarida</taxon>
        <taxon>Euphausiacea</taxon>
        <taxon>Euphausiidae</taxon>
        <taxon>Meganyctiphanes</taxon>
    </lineage>
</organism>
<name>A0AAV2SC19_MEGNR</name>
<evidence type="ECO:0000259" key="7">
    <source>
        <dbReference type="PROSITE" id="PS50157"/>
    </source>
</evidence>
<dbReference type="EMBL" id="CAXKWB010055500">
    <property type="protein sequence ID" value="CAL4177199.1"/>
    <property type="molecule type" value="Genomic_DNA"/>
</dbReference>
<evidence type="ECO:0000256" key="1">
    <source>
        <dbReference type="ARBA" id="ARBA00022723"/>
    </source>
</evidence>
<gene>
    <name evidence="8" type="ORF">MNOR_LOCUS34878</name>
</gene>
<dbReference type="FunFam" id="3.30.160.60:FF:000630">
    <property type="entry name" value="Zinc finger protein 180"/>
    <property type="match status" value="1"/>
</dbReference>
<dbReference type="PROSITE" id="PS50157">
    <property type="entry name" value="ZINC_FINGER_C2H2_2"/>
    <property type="match status" value="3"/>
</dbReference>
<dbReference type="SUPFAM" id="SSF57667">
    <property type="entry name" value="beta-beta-alpha zinc fingers"/>
    <property type="match status" value="2"/>
</dbReference>
<dbReference type="InterPro" id="IPR036236">
    <property type="entry name" value="Znf_C2H2_sf"/>
</dbReference>
<dbReference type="PANTHER" id="PTHR23235">
    <property type="entry name" value="KRUEPPEL-LIKE TRANSCRIPTION FACTOR"/>
    <property type="match status" value="1"/>
</dbReference>
<evidence type="ECO:0000256" key="6">
    <source>
        <dbReference type="PROSITE-ProRule" id="PRU00042"/>
    </source>
</evidence>
<dbReference type="FunFam" id="3.30.160.60:FF:000417">
    <property type="entry name" value="Zinc finger protein"/>
    <property type="match status" value="1"/>
</dbReference>
<feature type="domain" description="C2H2-type" evidence="7">
    <location>
        <begin position="89"/>
        <end position="116"/>
    </location>
</feature>
<sequence>MAETFLMLFSRECNKPHQNALVPLRSSQEKEKQEEQHDLLSSIGYPNSDLFQLNQGLNKYHTCQYCLKNFSSSTSLKCHIRIHTGEKPYSCTFCPYSSISKSNVKKHIRIHTGEKPFLCPHCNYRTSDKSHLNTHILIHR</sequence>
<dbReference type="InterPro" id="IPR013087">
    <property type="entry name" value="Znf_C2H2_type"/>
</dbReference>
<feature type="domain" description="C2H2-type" evidence="7">
    <location>
        <begin position="61"/>
        <end position="88"/>
    </location>
</feature>
<reference evidence="8 9" key="1">
    <citation type="submission" date="2024-05" db="EMBL/GenBank/DDBJ databases">
        <authorList>
            <person name="Wallberg A."/>
        </authorList>
    </citation>
    <scope>NUCLEOTIDE SEQUENCE [LARGE SCALE GENOMIC DNA]</scope>
</reference>
<dbReference type="AlphaFoldDB" id="A0AAV2SC19"/>
<dbReference type="PROSITE" id="PS00028">
    <property type="entry name" value="ZINC_FINGER_C2H2_1"/>
    <property type="match status" value="1"/>
</dbReference>
<dbReference type="GO" id="GO:0000978">
    <property type="term" value="F:RNA polymerase II cis-regulatory region sequence-specific DNA binding"/>
    <property type="evidence" value="ECO:0007669"/>
    <property type="project" value="TreeGrafter"/>
</dbReference>
<evidence type="ECO:0000256" key="3">
    <source>
        <dbReference type="ARBA" id="ARBA00022771"/>
    </source>
</evidence>
<keyword evidence="9" id="KW-1185">Reference proteome</keyword>
<dbReference type="PANTHER" id="PTHR23235:SF142">
    <property type="entry name" value="ZINC FINGER PROTEIN 384"/>
    <property type="match status" value="1"/>
</dbReference>
<dbReference type="FunFam" id="3.30.160.60:FF:000100">
    <property type="entry name" value="Zinc finger 45-like"/>
    <property type="match status" value="1"/>
</dbReference>
<feature type="domain" description="C2H2-type" evidence="7">
    <location>
        <begin position="117"/>
        <end position="140"/>
    </location>
</feature>
<accession>A0AAV2SC19</accession>
<evidence type="ECO:0000313" key="9">
    <source>
        <dbReference type="Proteomes" id="UP001497623"/>
    </source>
</evidence>